<accession>A0A1G8TLA5</accession>
<organism evidence="1 2">
    <name type="scientific">Nonomuraea jiangxiensis</name>
    <dbReference type="NCBI Taxonomy" id="633440"/>
    <lineage>
        <taxon>Bacteria</taxon>
        <taxon>Bacillati</taxon>
        <taxon>Actinomycetota</taxon>
        <taxon>Actinomycetes</taxon>
        <taxon>Streptosporangiales</taxon>
        <taxon>Streptosporangiaceae</taxon>
        <taxon>Nonomuraea</taxon>
    </lineage>
</organism>
<protein>
    <submittedName>
        <fullName evidence="1">Uncharacterized protein</fullName>
    </submittedName>
</protein>
<evidence type="ECO:0000313" key="2">
    <source>
        <dbReference type="Proteomes" id="UP000199202"/>
    </source>
</evidence>
<name>A0A1G8TLA5_9ACTN</name>
<dbReference type="RefSeq" id="WP_090934595.1">
    <property type="nucleotide sequence ID" value="NZ_FNDJ01000010.1"/>
</dbReference>
<reference evidence="1 2" key="1">
    <citation type="submission" date="2016-10" db="EMBL/GenBank/DDBJ databases">
        <authorList>
            <person name="de Groot N.N."/>
        </authorList>
    </citation>
    <scope>NUCLEOTIDE SEQUENCE [LARGE SCALE GENOMIC DNA]</scope>
    <source>
        <strain evidence="1 2">CGMCC 4.6533</strain>
    </source>
</reference>
<gene>
    <name evidence="1" type="ORF">SAMN05421869_110219</name>
</gene>
<evidence type="ECO:0000313" key="1">
    <source>
        <dbReference type="EMBL" id="SDJ42372.1"/>
    </source>
</evidence>
<keyword evidence="2" id="KW-1185">Reference proteome</keyword>
<sequence>MPVISYTVLSALLLEDIPQLTGWVDRFDREMAAGKVAAALVTSMLGLRLGPPIMNVMPRAGRPDVVAAGLRRFFTAAVRG</sequence>
<dbReference type="OrthoDB" id="4222986at2"/>
<proteinExistence type="predicted"/>
<dbReference type="EMBL" id="FNDJ01000010">
    <property type="protein sequence ID" value="SDJ42372.1"/>
    <property type="molecule type" value="Genomic_DNA"/>
</dbReference>
<dbReference type="AlphaFoldDB" id="A0A1G8TLA5"/>
<dbReference type="Proteomes" id="UP000199202">
    <property type="component" value="Unassembled WGS sequence"/>
</dbReference>